<evidence type="ECO:0000313" key="1">
    <source>
        <dbReference type="EMBL" id="CAJ24363.1"/>
    </source>
</evidence>
<dbReference type="HOGENOM" id="CLU_3067604_0_0_6"/>
<proteinExistence type="predicted"/>
<dbReference type="Proteomes" id="UP000007069">
    <property type="component" value="Chromosome"/>
</dbReference>
<dbReference type="KEGG" id="xcv:XCV2686"/>
<gene>
    <name evidence="1" type="ordered locus">XCV2686</name>
</gene>
<dbReference type="AlphaFoldDB" id="Q3BS46"/>
<sequence>MGLDNQNWHRNPESQAWERQVKQCKLADKALPLQCLPRYTLATLGFFAMILVT</sequence>
<dbReference type="EMBL" id="AM039952">
    <property type="protein sequence ID" value="CAJ24363.1"/>
    <property type="molecule type" value="Genomic_DNA"/>
</dbReference>
<name>Q3BS46_XANE5</name>
<protein>
    <submittedName>
        <fullName evidence="1">Uncharacterized protein</fullName>
    </submittedName>
</protein>
<accession>Q3BS46</accession>
<evidence type="ECO:0000313" key="2">
    <source>
        <dbReference type="Proteomes" id="UP000007069"/>
    </source>
</evidence>
<organism evidence="2">
    <name type="scientific">Xanthomonas euvesicatoria pv. vesicatoria (strain 85-10)</name>
    <name type="common">Xanthomonas campestris pv. vesicatoria</name>
    <dbReference type="NCBI Taxonomy" id="316273"/>
    <lineage>
        <taxon>Bacteria</taxon>
        <taxon>Pseudomonadati</taxon>
        <taxon>Pseudomonadota</taxon>
        <taxon>Gammaproteobacteria</taxon>
        <taxon>Lysobacterales</taxon>
        <taxon>Lysobacteraceae</taxon>
        <taxon>Xanthomonas</taxon>
    </lineage>
</organism>
<reference evidence="1 2" key="1">
    <citation type="journal article" date="2005" name="J. Bacteriol.">
        <title>Insights into genome plasticity and pathogenicity of the plant pathogenic Bacterium Xanthomonas campestris pv. vesicatoria revealed by the complete genome sequence.</title>
        <authorList>
            <person name="Thieme F."/>
            <person name="Koebnik R."/>
            <person name="Bekel T."/>
            <person name="Berger C."/>
            <person name="Boch J."/>
            <person name="Buettner D."/>
            <person name="Caldana C."/>
            <person name="Gaigalat L."/>
            <person name="Goesmann A."/>
            <person name="Kay S."/>
            <person name="Kirchner O."/>
            <person name="Lanz C."/>
            <person name="Linke B."/>
            <person name="McHardy A.C."/>
            <person name="Meyer F."/>
            <person name="Mittenhuber G."/>
            <person name="Nies D.H."/>
            <person name="Niesbach-Kloesgen U."/>
            <person name="Patschkowski T."/>
            <person name="Rueckert C."/>
            <person name="Rupp O."/>
            <person name="Schneicker S."/>
            <person name="Schuster S.C."/>
            <person name="Vorhoelter F.J."/>
            <person name="Weber E."/>
            <person name="Puehler A."/>
            <person name="Bonas U."/>
            <person name="Bartels D."/>
            <person name="Kaiser O."/>
        </authorList>
    </citation>
    <scope>NUCLEOTIDE SEQUENCE [LARGE SCALE GENOMIC DNA]</scope>
    <source>
        <strain evidence="1 2">85-10</strain>
    </source>
</reference>